<organism evidence="1 2">
    <name type="scientific">Hypoxylon rubiginosum</name>
    <dbReference type="NCBI Taxonomy" id="110542"/>
    <lineage>
        <taxon>Eukaryota</taxon>
        <taxon>Fungi</taxon>
        <taxon>Dikarya</taxon>
        <taxon>Ascomycota</taxon>
        <taxon>Pezizomycotina</taxon>
        <taxon>Sordariomycetes</taxon>
        <taxon>Xylariomycetidae</taxon>
        <taxon>Xylariales</taxon>
        <taxon>Hypoxylaceae</taxon>
        <taxon>Hypoxylon</taxon>
    </lineage>
</organism>
<protein>
    <submittedName>
        <fullName evidence="1">Uncharacterized protein</fullName>
    </submittedName>
</protein>
<dbReference type="Proteomes" id="UP001497680">
    <property type="component" value="Unassembled WGS sequence"/>
</dbReference>
<evidence type="ECO:0000313" key="2">
    <source>
        <dbReference type="Proteomes" id="UP001497680"/>
    </source>
</evidence>
<comment type="caution">
    <text evidence="1">The sequence shown here is derived from an EMBL/GenBank/DDBJ whole genome shotgun (WGS) entry which is preliminary data.</text>
</comment>
<accession>A0ACC0D664</accession>
<reference evidence="1 2" key="1">
    <citation type="journal article" date="2022" name="New Phytol.">
        <title>Ecological generalism drives hyperdiversity of secondary metabolite gene clusters in xylarialean endophytes.</title>
        <authorList>
            <person name="Franco M.E.E."/>
            <person name="Wisecaver J.H."/>
            <person name="Arnold A.E."/>
            <person name="Ju Y.M."/>
            <person name="Slot J.C."/>
            <person name="Ahrendt S."/>
            <person name="Moore L.P."/>
            <person name="Eastman K.E."/>
            <person name="Scott K."/>
            <person name="Konkel Z."/>
            <person name="Mondo S.J."/>
            <person name="Kuo A."/>
            <person name="Hayes R.D."/>
            <person name="Haridas S."/>
            <person name="Andreopoulos B."/>
            <person name="Riley R."/>
            <person name="LaButti K."/>
            <person name="Pangilinan J."/>
            <person name="Lipzen A."/>
            <person name="Amirebrahimi M."/>
            <person name="Yan J."/>
            <person name="Adam C."/>
            <person name="Keymanesh K."/>
            <person name="Ng V."/>
            <person name="Louie K."/>
            <person name="Northen T."/>
            <person name="Drula E."/>
            <person name="Henrissat B."/>
            <person name="Hsieh H.M."/>
            <person name="Youens-Clark K."/>
            <person name="Lutzoni F."/>
            <person name="Miadlikowska J."/>
            <person name="Eastwood D.C."/>
            <person name="Hamelin R.C."/>
            <person name="Grigoriev I.V."/>
            <person name="U'Ren J.M."/>
        </authorList>
    </citation>
    <scope>NUCLEOTIDE SEQUENCE [LARGE SCALE GENOMIC DNA]</scope>
    <source>
        <strain evidence="1 2">ER1909</strain>
    </source>
</reference>
<gene>
    <name evidence="1" type="ORF">F4821DRAFT_91989</name>
</gene>
<dbReference type="EMBL" id="MU394302">
    <property type="protein sequence ID" value="KAI6088243.1"/>
    <property type="molecule type" value="Genomic_DNA"/>
</dbReference>
<evidence type="ECO:0000313" key="1">
    <source>
        <dbReference type="EMBL" id="KAI6088243.1"/>
    </source>
</evidence>
<sequence>MKQREEDIESSAQLLSKETQSSSSEEFEYEDSEHSQSWSTPQRSENPIWRRLQSVQLPSWVPARKFNPKYFVFGVVVSLLITLLIFNPYSPVKPTQHQEEVEVPHTTTQAIKATSTIISTPKTTSTVVVSEAATPTSASAKPTPTPQKTHPSASSQASSYKRPKPSQNPKFCTTWPVDEKGEYELKPSDGADTFKLDSIAPKGGWKKPEGIKVIGMVFYGRKRYVDILDCYLQQNLVSNGGYFDEVWFMAHTKEEDDVAWVEDLVSQTPEYKIVGKGDCEGKKYSCMWNYAVEDNTIYVKIDDDIVWIHPDAIPQLVHTRIALPHPYAISSNLVNSPVTGMEQYHYGAIHPFLPDPSTRPTFHATESWRVSDKKRYPSDELVEDYDIYDMVASYRGHPWLLISDDHYDNLKTPMGKYDQNRGSDPIAFGAAWKSWGIGAQQQYSLLYNLEQNKIQRYFFGRHIRYPDSSSAPNATAIVKGDPNGPGGEQTYDTGFTRYNLNFCAVWGSDIRDQLPIADDDEQDITSDIPRRIGRPFLIDTRSVVAHFSFFTQQDGIGKSDLLDRWRAYANEAVCTPNNLKKPWDLMCPNFRLDGDGMGR</sequence>
<name>A0ACC0D664_9PEZI</name>
<keyword evidence="2" id="KW-1185">Reference proteome</keyword>
<proteinExistence type="predicted"/>